<evidence type="ECO:0000259" key="15">
    <source>
        <dbReference type="Pfam" id="PF13891"/>
    </source>
</evidence>
<dbReference type="AlphaFoldDB" id="A0A2A4JVL2"/>
<keyword evidence="5" id="KW-0597">Phosphoprotein</keyword>
<evidence type="ECO:0000256" key="14">
    <source>
        <dbReference type="SAM" id="MobiDB-lite"/>
    </source>
</evidence>
<evidence type="ECO:0000256" key="11">
    <source>
        <dbReference type="ARBA" id="ARBA00033378"/>
    </source>
</evidence>
<reference evidence="16" key="1">
    <citation type="submission" date="2017-09" db="EMBL/GenBank/DDBJ databases">
        <title>Contemporary evolution of a Lepidopteran species, Heliothis virescens, in response to modern agricultural practices.</title>
        <authorList>
            <person name="Fritz M.L."/>
            <person name="Deyonke A.M."/>
            <person name="Papanicolaou A."/>
            <person name="Micinski S."/>
            <person name="Westbrook J."/>
            <person name="Gould F."/>
        </authorList>
    </citation>
    <scope>NUCLEOTIDE SEQUENCE [LARGE SCALE GENOMIC DNA]</scope>
    <source>
        <strain evidence="16">HvINT-</strain>
        <tissue evidence="16">Whole body</tissue>
    </source>
</reference>
<sequence length="770" mass="83608">MYSFRSENVNQLHAHNIRITELDSTRAMSQPPQKVIHLPKVRMLSRGGRSSSGVRITNVKSIKPPDPETVKKQEEVKLRAQLQKEIVSRSRTCAYKSYECPLPVVSGRQYCYRHILKDPTAPYRQCAHTYGNGERCAMPAPNDARDHRDTGLCFEHARAALYARQRSAAPPPPVTTTETLLNQLQHYVKPERPRTTSCASSVSVVSDPAEQEQVDPEIVDPFKQIDATSINNAYATAMMEYASCSDSDGESVTLGPGGDCRAGDDEDLSDAEDAPCEEMPLCDSDGESVTLGPGGDCRAGDDEDLSDAEDAPCEEMPLCCSDSDGESVTLGPGGDCRAGDDEDLSDAEDAPCEEMPLCCSDSDGESVTLGPGGDCRAGDDEDLSDAEDAPCEEMPLCCSDSDGESVTLGPGGDCRAGDDEDLSDAEDAPCEEMPLCCSDSDGESVTLGPGGDCRAGDDEDLSDAEDAPCEEMPLCCSDSDGESVTLGPGGDCRAGDDEDLSDAEDAPCEEMPLWKAGVYTAEEAVSVAQSALKMLQSAYVTQMTRLRVLLQSARLLYLRELKAERDQYCSINAQSRSGPLTVRERRQLRKLKAYASYHRKHGNDAVLARKMHHKRAKLNDPCPNRPIPSQGRCTFTEGGVRCPTHVLPAAKHCLKHILHDRQQVLFNACGDIRGVTSCREPVAKLPLPSAACRYHTDPPVYTVFTLEKHGSDTESEQPSTSDDSHAEELLDPPSEPLPELTESLTEVPEERVEVQELEVTVPFNPDMTEE</sequence>
<comment type="subunit">
    <text evidence="13">Component of the NSL complex at least composed of KAT8/MOF, KANSL1, KANSL2, KANSL3, MCRS1, PHF20, OGT1/OGT, WDR5 and HCFC1.</text>
</comment>
<evidence type="ECO:0000256" key="3">
    <source>
        <dbReference type="ARBA" id="ARBA00015508"/>
    </source>
</evidence>
<evidence type="ECO:0000256" key="4">
    <source>
        <dbReference type="ARBA" id="ARBA00022499"/>
    </source>
</evidence>
<evidence type="ECO:0000256" key="5">
    <source>
        <dbReference type="ARBA" id="ARBA00022553"/>
    </source>
</evidence>
<keyword evidence="6" id="KW-0832">Ubl conjugation</keyword>
<evidence type="ECO:0000256" key="7">
    <source>
        <dbReference type="ARBA" id="ARBA00022853"/>
    </source>
</evidence>
<evidence type="ECO:0000256" key="12">
    <source>
        <dbReference type="ARBA" id="ARBA00093359"/>
    </source>
</evidence>
<name>A0A2A4JVL2_HELVI</name>
<feature type="region of interest" description="Disordered" evidence="14">
    <location>
        <begin position="709"/>
        <end position="750"/>
    </location>
</feature>
<evidence type="ECO:0000256" key="2">
    <source>
        <dbReference type="ARBA" id="ARBA00004173"/>
    </source>
</evidence>
<dbReference type="GO" id="GO:0044545">
    <property type="term" value="C:NSL complex"/>
    <property type="evidence" value="ECO:0007669"/>
    <property type="project" value="TreeGrafter"/>
</dbReference>
<keyword evidence="8" id="KW-0496">Mitochondrion</keyword>
<dbReference type="EMBL" id="NWSH01000483">
    <property type="protein sequence ID" value="PCG76077.1"/>
    <property type="molecule type" value="Genomic_DNA"/>
</dbReference>
<dbReference type="PANTHER" id="PTHR13453:SF1">
    <property type="entry name" value="KAT8 REGULATORY NSL COMPLEX SUBUNIT 2"/>
    <property type="match status" value="1"/>
</dbReference>
<evidence type="ECO:0000256" key="1">
    <source>
        <dbReference type="ARBA" id="ARBA00004123"/>
    </source>
</evidence>
<proteinExistence type="predicted"/>
<evidence type="ECO:0000256" key="13">
    <source>
        <dbReference type="ARBA" id="ARBA00093543"/>
    </source>
</evidence>
<comment type="function">
    <text evidence="12">Non-catalytic component of the NSL histone acetyltransferase complex, a multiprotein complex that mediates histone H4 acetylation at 'Lys-5'- and 'Lys-8' (H4K5ac and H4K8ac) at transcription start sites and promotes transcription initiation. Required for NSL complex stability and for transcription of intraciliary transport genes in both ciliated and non-ciliated cells by regulating histone H4 acetylation at 'Lys-5'- and 'Lys-12' (H4K5ac and H4K12ac). This is necessary for cilium assembly in ciliated cells and for organization of the microtubule cytoskeleton in non-ciliated cells. Required within the NSL complex to maintain nuclear architecture stability by promoting KAT8-mediated acetylation of lamin LMNA.</text>
</comment>
<dbReference type="PANTHER" id="PTHR13453">
    <property type="entry name" value="KAT8 REGULATORY NSL COMPLEX SUBUNIT 2"/>
    <property type="match status" value="1"/>
</dbReference>
<feature type="compositionally biased region" description="Low complexity" evidence="14">
    <location>
        <begin position="737"/>
        <end position="746"/>
    </location>
</feature>
<dbReference type="STRING" id="7102.A0A2A4JVL2"/>
<evidence type="ECO:0000256" key="6">
    <source>
        <dbReference type="ARBA" id="ARBA00022843"/>
    </source>
</evidence>
<feature type="compositionally biased region" description="Acidic residues" evidence="14">
    <location>
        <begin position="418"/>
        <end position="427"/>
    </location>
</feature>
<feature type="compositionally biased region" description="Acidic residues" evidence="14">
    <location>
        <begin position="379"/>
        <end position="391"/>
    </location>
</feature>
<dbReference type="GO" id="GO:0006325">
    <property type="term" value="P:chromatin organization"/>
    <property type="evidence" value="ECO:0007669"/>
    <property type="project" value="UniProtKB-KW"/>
</dbReference>
<comment type="caution">
    <text evidence="16">The sequence shown here is derived from an EMBL/GenBank/DDBJ whole genome shotgun (WGS) entry which is preliminary data.</text>
</comment>
<gene>
    <name evidence="16" type="ORF">B5V51_10323</name>
</gene>
<keyword evidence="9" id="KW-0539">Nucleus</keyword>
<keyword evidence="4" id="KW-1017">Isopeptide bond</keyword>
<organism evidence="16">
    <name type="scientific">Heliothis virescens</name>
    <name type="common">Tobacco budworm moth</name>
    <dbReference type="NCBI Taxonomy" id="7102"/>
    <lineage>
        <taxon>Eukaryota</taxon>
        <taxon>Metazoa</taxon>
        <taxon>Ecdysozoa</taxon>
        <taxon>Arthropoda</taxon>
        <taxon>Hexapoda</taxon>
        <taxon>Insecta</taxon>
        <taxon>Pterygota</taxon>
        <taxon>Neoptera</taxon>
        <taxon>Endopterygota</taxon>
        <taxon>Lepidoptera</taxon>
        <taxon>Glossata</taxon>
        <taxon>Ditrysia</taxon>
        <taxon>Noctuoidea</taxon>
        <taxon>Noctuidae</taxon>
        <taxon>Heliothinae</taxon>
        <taxon>Heliothis</taxon>
    </lineage>
</organism>
<feature type="region of interest" description="Disordered" evidence="14">
    <location>
        <begin position="245"/>
        <end position="288"/>
    </location>
</feature>
<dbReference type="GO" id="GO:0005739">
    <property type="term" value="C:mitochondrion"/>
    <property type="evidence" value="ECO:0007669"/>
    <property type="project" value="UniProtKB-SubCell"/>
</dbReference>
<protein>
    <recommendedName>
        <fullName evidence="3">KAT8 regulatory NSL complex subunit 2</fullName>
    </recommendedName>
    <alternativeName>
        <fullName evidence="11">NSL complex protein NSL2</fullName>
    </alternativeName>
    <alternativeName>
        <fullName evidence="10">Non-specific lethal 2 homolog</fullName>
    </alternativeName>
</protein>
<dbReference type="GO" id="GO:0005634">
    <property type="term" value="C:nucleus"/>
    <property type="evidence" value="ECO:0007669"/>
    <property type="project" value="UniProtKB-SubCell"/>
</dbReference>
<comment type="subcellular location">
    <subcellularLocation>
        <location evidence="2">Mitochondrion</location>
    </subcellularLocation>
    <subcellularLocation>
        <location evidence="1">Nucleus</location>
    </subcellularLocation>
</comment>
<dbReference type="InterPro" id="IPR025927">
    <property type="entry name" value="Znf_KANL2-like"/>
</dbReference>
<feature type="domain" description="KANL2-like probable zinc-finger" evidence="15">
    <location>
        <begin position="635"/>
        <end position="696"/>
    </location>
</feature>
<accession>A0A2A4JVL2</accession>
<feature type="domain" description="KANL2-like probable zinc-finger" evidence="15">
    <location>
        <begin position="93"/>
        <end position="157"/>
    </location>
</feature>
<dbReference type="InterPro" id="IPR026316">
    <property type="entry name" value="NSL2"/>
</dbReference>
<keyword evidence="7" id="KW-0156">Chromatin regulator</keyword>
<feature type="compositionally biased region" description="Acidic residues" evidence="14">
    <location>
        <begin position="264"/>
        <end position="276"/>
    </location>
</feature>
<feature type="region of interest" description="Disordered" evidence="14">
    <location>
        <begin position="362"/>
        <end position="427"/>
    </location>
</feature>
<evidence type="ECO:0000256" key="8">
    <source>
        <dbReference type="ARBA" id="ARBA00023128"/>
    </source>
</evidence>
<dbReference type="Pfam" id="PF13891">
    <property type="entry name" value="zf-C3HC3H_KANSL2"/>
    <property type="match status" value="2"/>
</dbReference>
<evidence type="ECO:0000313" key="16">
    <source>
        <dbReference type="EMBL" id="PCG76077.1"/>
    </source>
</evidence>
<evidence type="ECO:0000256" key="9">
    <source>
        <dbReference type="ARBA" id="ARBA00023242"/>
    </source>
</evidence>
<evidence type="ECO:0000256" key="10">
    <source>
        <dbReference type="ARBA" id="ARBA00032947"/>
    </source>
</evidence>